<organism evidence="3 4">
    <name type="scientific">Streblomastix strix</name>
    <dbReference type="NCBI Taxonomy" id="222440"/>
    <lineage>
        <taxon>Eukaryota</taxon>
        <taxon>Metamonada</taxon>
        <taxon>Preaxostyla</taxon>
        <taxon>Oxymonadida</taxon>
        <taxon>Streblomastigidae</taxon>
        <taxon>Streblomastix</taxon>
    </lineage>
</organism>
<evidence type="ECO:0000313" key="3">
    <source>
        <dbReference type="EMBL" id="KAA6399845.1"/>
    </source>
</evidence>
<feature type="transmembrane region" description="Helical" evidence="1">
    <location>
        <begin position="169"/>
        <end position="188"/>
    </location>
</feature>
<evidence type="ECO:0000313" key="4">
    <source>
        <dbReference type="Proteomes" id="UP000324800"/>
    </source>
</evidence>
<sequence>MYQAILLVTIIIAHFILCANCNIITHVNWANDQGQNDNIQVNHIQGGMLYQSASLTFFSYENVSIIENMKFTEYSNVDNEKDLNFEIRQEFDSHQLNHDIIQENSTKQDIFELKGHHDKQYIQPNQGNSSNSLTILNNKLINEVGNAILIQFVNEVDISIINSALISQFKIIFIALLLRAIMIALLSLRNISQKYDPQLQKKETKQCNNLIFLLVIIIYHSIFEVAAETKYLSNQEFDGKGSQSIVVNQSTDEFKVTNCTFKNCGNNEIFGGALNIRLSNKGKCWILNSTFNNCNTTQDGGAIYANISSGAELTIDGLCLFTDCYSQDVPVLEEMEVESTLRLTLHKTVPFQSKILLFKDVEL</sequence>
<dbReference type="InterPro" id="IPR011050">
    <property type="entry name" value="Pectin_lyase_fold/virulence"/>
</dbReference>
<evidence type="ECO:0008006" key="5">
    <source>
        <dbReference type="Google" id="ProtNLM"/>
    </source>
</evidence>
<feature type="signal peptide" evidence="2">
    <location>
        <begin position="1"/>
        <end position="21"/>
    </location>
</feature>
<gene>
    <name evidence="3" type="ORF">EZS28_004630</name>
</gene>
<keyword evidence="2" id="KW-0732">Signal</keyword>
<dbReference type="EMBL" id="SNRW01000669">
    <property type="protein sequence ID" value="KAA6399845.1"/>
    <property type="molecule type" value="Genomic_DNA"/>
</dbReference>
<protein>
    <recommendedName>
        <fullName evidence="5">Transmembrane protein</fullName>
    </recommendedName>
</protein>
<evidence type="ECO:0000256" key="2">
    <source>
        <dbReference type="SAM" id="SignalP"/>
    </source>
</evidence>
<keyword evidence="1" id="KW-1133">Transmembrane helix</keyword>
<dbReference type="Proteomes" id="UP000324800">
    <property type="component" value="Unassembled WGS sequence"/>
</dbReference>
<feature type="chain" id="PRO_5023872505" description="Transmembrane protein" evidence="2">
    <location>
        <begin position="22"/>
        <end position="363"/>
    </location>
</feature>
<accession>A0A5J4WZR8</accession>
<keyword evidence="1" id="KW-0812">Transmembrane</keyword>
<keyword evidence="1" id="KW-0472">Membrane</keyword>
<dbReference type="AlphaFoldDB" id="A0A5J4WZR8"/>
<reference evidence="3 4" key="1">
    <citation type="submission" date="2019-03" db="EMBL/GenBank/DDBJ databases">
        <title>Single cell metagenomics reveals metabolic interactions within the superorganism composed of flagellate Streblomastix strix and complex community of Bacteroidetes bacteria on its surface.</title>
        <authorList>
            <person name="Treitli S.C."/>
            <person name="Kolisko M."/>
            <person name="Husnik F."/>
            <person name="Keeling P."/>
            <person name="Hampl V."/>
        </authorList>
    </citation>
    <scope>NUCLEOTIDE SEQUENCE [LARGE SCALE GENOMIC DNA]</scope>
    <source>
        <strain evidence="3">ST1C</strain>
    </source>
</reference>
<dbReference type="SUPFAM" id="SSF51126">
    <property type="entry name" value="Pectin lyase-like"/>
    <property type="match status" value="1"/>
</dbReference>
<name>A0A5J4WZR8_9EUKA</name>
<evidence type="ECO:0000256" key="1">
    <source>
        <dbReference type="SAM" id="Phobius"/>
    </source>
</evidence>
<proteinExistence type="predicted"/>
<feature type="transmembrane region" description="Helical" evidence="1">
    <location>
        <begin position="209"/>
        <end position="227"/>
    </location>
</feature>
<comment type="caution">
    <text evidence="3">The sequence shown here is derived from an EMBL/GenBank/DDBJ whole genome shotgun (WGS) entry which is preliminary data.</text>
</comment>